<dbReference type="Gene3D" id="3.40.30.10">
    <property type="entry name" value="Glutaredoxin"/>
    <property type="match status" value="1"/>
</dbReference>
<feature type="domain" description="DSBA-like thioredoxin" evidence="1">
    <location>
        <begin position="3"/>
        <end position="204"/>
    </location>
</feature>
<dbReference type="InterPro" id="IPR036249">
    <property type="entry name" value="Thioredoxin-like_sf"/>
</dbReference>
<evidence type="ECO:0000313" key="2">
    <source>
        <dbReference type="EMBL" id="MCM3714700.1"/>
    </source>
</evidence>
<dbReference type="CDD" id="cd03024">
    <property type="entry name" value="DsbA_FrnE"/>
    <property type="match status" value="1"/>
</dbReference>
<dbReference type="Proteomes" id="UP001139179">
    <property type="component" value="Unassembled WGS sequence"/>
</dbReference>
<dbReference type="PANTHER" id="PTHR13887:SF41">
    <property type="entry name" value="THIOREDOXIN SUPERFAMILY PROTEIN"/>
    <property type="match status" value="1"/>
</dbReference>
<comment type="caution">
    <text evidence="2">The sequence shown here is derived from an EMBL/GenBank/DDBJ whole genome shotgun (WGS) entry which is preliminary data.</text>
</comment>
<keyword evidence="3" id="KW-1185">Reference proteome</keyword>
<dbReference type="RefSeq" id="WP_251223469.1">
    <property type="nucleotide sequence ID" value="NZ_JAMBOL010000009.1"/>
</dbReference>
<accession>A0A9X2DSB5</accession>
<dbReference type="EMBL" id="JAMBOL010000009">
    <property type="protein sequence ID" value="MCM3714700.1"/>
    <property type="molecule type" value="Genomic_DNA"/>
</dbReference>
<dbReference type="Pfam" id="PF01323">
    <property type="entry name" value="DSBA"/>
    <property type="match status" value="1"/>
</dbReference>
<evidence type="ECO:0000313" key="3">
    <source>
        <dbReference type="Proteomes" id="UP001139179"/>
    </source>
</evidence>
<evidence type="ECO:0000259" key="1">
    <source>
        <dbReference type="Pfam" id="PF01323"/>
    </source>
</evidence>
<gene>
    <name evidence="2" type="ORF">M3202_11485</name>
</gene>
<proteinExistence type="predicted"/>
<sequence>MKVEIWSDFVCPFCYIGKRRFEQALKLFPEREQVEVHFRSFQLDPDVPPGSKQTVYEGLALKYGTTIQQARDMCERVAGQAKEAGLTFHFDTAVSANTFHAHRLHHFAAKMGKEKELAERLLQAHFSDSINIGDKARLLELAEEVGLEKAAAEQVLAGDDYGAEVKSDIEQAAKYGIRGVPFFLFNEKYAVSGAQPSEAFLQALHKAAEER</sequence>
<dbReference type="AlphaFoldDB" id="A0A9X2DSB5"/>
<name>A0A9X2DSB5_9BACI</name>
<dbReference type="PANTHER" id="PTHR13887">
    <property type="entry name" value="GLUTATHIONE S-TRANSFERASE KAPPA"/>
    <property type="match status" value="1"/>
</dbReference>
<dbReference type="InterPro" id="IPR001853">
    <property type="entry name" value="DSBA-like_thioredoxin_dom"/>
</dbReference>
<reference evidence="2" key="1">
    <citation type="submission" date="2022-05" db="EMBL/GenBank/DDBJ databases">
        <title>Comparative Genomics of Spacecraft Associated Microbes.</title>
        <authorList>
            <person name="Tran M.T."/>
            <person name="Wright A."/>
            <person name="Seuylemezian A."/>
            <person name="Eisen J."/>
            <person name="Coil D."/>
        </authorList>
    </citation>
    <scope>NUCLEOTIDE SEQUENCE</scope>
    <source>
        <strain evidence="2">214.1.1</strain>
    </source>
</reference>
<dbReference type="SUPFAM" id="SSF52833">
    <property type="entry name" value="Thioredoxin-like"/>
    <property type="match status" value="1"/>
</dbReference>
<protein>
    <submittedName>
        <fullName evidence="2">DsbA family oxidoreductase</fullName>
    </submittedName>
</protein>
<organism evidence="2 3">
    <name type="scientific">Halalkalibacter oceani</name>
    <dbReference type="NCBI Taxonomy" id="1653776"/>
    <lineage>
        <taxon>Bacteria</taxon>
        <taxon>Bacillati</taxon>
        <taxon>Bacillota</taxon>
        <taxon>Bacilli</taxon>
        <taxon>Bacillales</taxon>
        <taxon>Bacillaceae</taxon>
        <taxon>Halalkalibacter</taxon>
    </lineage>
</organism>
<dbReference type="GO" id="GO:0016491">
    <property type="term" value="F:oxidoreductase activity"/>
    <property type="evidence" value="ECO:0007669"/>
    <property type="project" value="InterPro"/>
</dbReference>